<dbReference type="InterPro" id="IPR000086">
    <property type="entry name" value="NUDIX_hydrolase_dom"/>
</dbReference>
<dbReference type="FunFam" id="3.90.79.10:FF:000016">
    <property type="entry name" value="ADP-sugar pyrophosphatase isoform X1"/>
    <property type="match status" value="1"/>
</dbReference>
<dbReference type="SUPFAM" id="SSF55811">
    <property type="entry name" value="Nudix"/>
    <property type="match status" value="2"/>
</dbReference>
<dbReference type="FunFam" id="3.90.79.10:FF:000068">
    <property type="entry name" value="NUDIX family hydrolase, putative"/>
    <property type="match status" value="1"/>
</dbReference>
<reference evidence="4" key="1">
    <citation type="submission" date="2020-06" db="EMBL/GenBank/DDBJ databases">
        <title>A chromosome-scale genome assembly of Talaromyces rugulosus W13939.</title>
        <authorList>
            <person name="Wang B."/>
            <person name="Guo L."/>
            <person name="Ye K."/>
            <person name="Wang L."/>
        </authorList>
    </citation>
    <scope>NUCLEOTIDE SEQUENCE [LARGE SCALE GENOMIC DNA]</scope>
    <source>
        <strain evidence="4">W13939</strain>
    </source>
</reference>
<dbReference type="GO" id="GO:0006753">
    <property type="term" value="P:nucleoside phosphate metabolic process"/>
    <property type="evidence" value="ECO:0007669"/>
    <property type="project" value="TreeGrafter"/>
</dbReference>
<dbReference type="PROSITE" id="PS51462">
    <property type="entry name" value="NUDIX"/>
    <property type="match status" value="2"/>
</dbReference>
<accession>A0A7H8R8M1</accession>
<dbReference type="PRINTS" id="PR00502">
    <property type="entry name" value="NUDIXFAMILY"/>
</dbReference>
<dbReference type="CDD" id="cd03424">
    <property type="entry name" value="NUDIX_ADPRase_Nudt5_UGPPase_Nudt14"/>
    <property type="match status" value="1"/>
</dbReference>
<evidence type="ECO:0000313" key="4">
    <source>
        <dbReference type="Proteomes" id="UP000509510"/>
    </source>
</evidence>
<keyword evidence="4" id="KW-1185">Reference proteome</keyword>
<dbReference type="InterPro" id="IPR020084">
    <property type="entry name" value="NUDIX_hydrolase_CS"/>
</dbReference>
<organism evidence="3 4">
    <name type="scientific">Talaromyces rugulosus</name>
    <name type="common">Penicillium rugulosum</name>
    <dbReference type="NCBI Taxonomy" id="121627"/>
    <lineage>
        <taxon>Eukaryota</taxon>
        <taxon>Fungi</taxon>
        <taxon>Dikarya</taxon>
        <taxon>Ascomycota</taxon>
        <taxon>Pezizomycotina</taxon>
        <taxon>Eurotiomycetes</taxon>
        <taxon>Eurotiomycetidae</taxon>
        <taxon>Eurotiales</taxon>
        <taxon>Trichocomaceae</taxon>
        <taxon>Talaromyces</taxon>
        <taxon>Talaromyces sect. Islandici</taxon>
    </lineage>
</organism>
<dbReference type="KEGG" id="trg:TRUGW13939_08259"/>
<feature type="domain" description="Nudix hydrolase" evidence="2">
    <location>
        <begin position="57"/>
        <end position="194"/>
    </location>
</feature>
<dbReference type="EMBL" id="CP055901">
    <property type="protein sequence ID" value="QKX61113.1"/>
    <property type="molecule type" value="Genomic_DNA"/>
</dbReference>
<feature type="domain" description="Nudix hydrolase" evidence="2">
    <location>
        <begin position="378"/>
        <end position="554"/>
    </location>
</feature>
<evidence type="ECO:0000256" key="1">
    <source>
        <dbReference type="ARBA" id="ARBA00022801"/>
    </source>
</evidence>
<dbReference type="InterPro" id="IPR020476">
    <property type="entry name" value="Nudix_hydrolase"/>
</dbReference>
<dbReference type="PANTHER" id="PTHR11839:SF1">
    <property type="entry name" value="ADP-SUGAR PYROPHOSPHATASE"/>
    <property type="match status" value="1"/>
</dbReference>
<evidence type="ECO:0000313" key="3">
    <source>
        <dbReference type="EMBL" id="QKX61113.1"/>
    </source>
</evidence>
<evidence type="ECO:0000259" key="2">
    <source>
        <dbReference type="PROSITE" id="PS51462"/>
    </source>
</evidence>
<dbReference type="Pfam" id="PF00293">
    <property type="entry name" value="NUDIX"/>
    <property type="match status" value="1"/>
</dbReference>
<gene>
    <name evidence="3" type="ORF">TRUGW13939_08259</name>
</gene>
<protein>
    <recommendedName>
        <fullName evidence="2">Nudix hydrolase domain-containing protein</fullName>
    </recommendedName>
</protein>
<sequence>MSQSNPPTARASKIIETGPLNPNEARWIKLGKITYTDPLGVQRTWETAERTTRPKNSPIDGVGIVAILNQPTGPEILLQKQYRPPIDKVSIEVPAGLIDEGETPEQCAVRELKEETGYVGVAEQTSTVMYNDPGFCNTNLNMVHVRVDMSLPANKNPKPELEDNEFIECFTVPLSNLLGETKKLESQGYAIDARVGTLAEGIELARTLKLHGYLRHLRIAPDLNHKHLQSFLLSPLSLFVKHIDSMIPRSRLALRNLSVLQKTAAKRKMSTFTIPIHDIKNNAASTTTTIPVNFASSSDLISRDQLLSFPAFKTWLSTLQRSLARQRHPTHEFHGEPYALRKIDIQAVDRWGGRIGFVKFVADVSNDSGESFPGSVFLRGGSVGMLLILQPDDIQPNSEKDKRAIMTIQPRIPAGSLEFPEIPAGMLDDSGTFAGRAAVEIYEETGLSIPQNELVDMTSLALASLQSNKPEKEIEEEEKLQKGVYPSPGGSDEFIPLFLYQKRMPRQDIDALQGRLTGNRDEREKITLKLVPLEDLWKQGLRDGKTLAAWALYQGLKQEGKI</sequence>
<dbReference type="OrthoDB" id="10249920at2759"/>
<dbReference type="GO" id="GO:0080041">
    <property type="term" value="F:ADP-ribose pyrophosphohydrolase activity"/>
    <property type="evidence" value="ECO:0007669"/>
    <property type="project" value="TreeGrafter"/>
</dbReference>
<dbReference type="Gene3D" id="3.90.79.10">
    <property type="entry name" value="Nucleoside Triphosphate Pyrophosphohydrolase"/>
    <property type="match status" value="2"/>
</dbReference>
<name>A0A7H8R8M1_TALRU</name>
<proteinExistence type="predicted"/>
<keyword evidence="1" id="KW-0378">Hydrolase</keyword>
<dbReference type="GO" id="GO:0019693">
    <property type="term" value="P:ribose phosphate metabolic process"/>
    <property type="evidence" value="ECO:0007669"/>
    <property type="project" value="TreeGrafter"/>
</dbReference>
<dbReference type="GeneID" id="55995748"/>
<dbReference type="PROSITE" id="PS00893">
    <property type="entry name" value="NUDIX_BOX"/>
    <property type="match status" value="1"/>
</dbReference>
<dbReference type="Proteomes" id="UP000509510">
    <property type="component" value="Chromosome IV"/>
</dbReference>
<dbReference type="InterPro" id="IPR015797">
    <property type="entry name" value="NUDIX_hydrolase-like_dom_sf"/>
</dbReference>
<dbReference type="AlphaFoldDB" id="A0A7H8R8M1"/>
<dbReference type="CDD" id="cd18888">
    <property type="entry name" value="NUDIX_ADPRase_Nudt5"/>
    <property type="match status" value="1"/>
</dbReference>
<dbReference type="PANTHER" id="PTHR11839">
    <property type="entry name" value="UDP/ADP-SUGAR PYROPHOSPHATASE"/>
    <property type="match status" value="1"/>
</dbReference>
<dbReference type="RefSeq" id="XP_035347288.1">
    <property type="nucleotide sequence ID" value="XM_035491395.1"/>
</dbReference>
<dbReference type="GO" id="GO:0080042">
    <property type="term" value="F:ADP-glucose pyrophosphohydrolase activity"/>
    <property type="evidence" value="ECO:0007669"/>
    <property type="project" value="TreeGrafter"/>
</dbReference>